<keyword evidence="1" id="KW-0677">Repeat</keyword>
<accession>A0A242A558</accession>
<dbReference type="PROSITE" id="PS51372">
    <property type="entry name" value="PRD_2"/>
    <property type="match status" value="2"/>
</dbReference>
<dbReference type="GO" id="GO:0003723">
    <property type="term" value="F:RNA binding"/>
    <property type="evidence" value="ECO:0007669"/>
    <property type="project" value="InterPro"/>
</dbReference>
<dbReference type="SUPFAM" id="SSF63520">
    <property type="entry name" value="PTS-regulatory domain, PRD"/>
    <property type="match status" value="2"/>
</dbReference>
<evidence type="ECO:0000259" key="2">
    <source>
        <dbReference type="PROSITE" id="PS51372"/>
    </source>
</evidence>
<evidence type="ECO:0000256" key="1">
    <source>
        <dbReference type="ARBA" id="ARBA00022737"/>
    </source>
</evidence>
<dbReference type="InterPro" id="IPR036650">
    <property type="entry name" value="CAT_RNA-bd_dom_sf"/>
</dbReference>
<protein>
    <recommendedName>
        <fullName evidence="2">PRD domain-containing protein</fullName>
    </recommendedName>
</protein>
<evidence type="ECO:0000313" key="4">
    <source>
        <dbReference type="Proteomes" id="UP000195043"/>
    </source>
</evidence>
<dbReference type="Gene3D" id="1.10.1790.10">
    <property type="entry name" value="PRD domain"/>
    <property type="match status" value="2"/>
</dbReference>
<dbReference type="InterPro" id="IPR004341">
    <property type="entry name" value="CAT_RNA-bd_dom"/>
</dbReference>
<dbReference type="PANTHER" id="PTHR30185:SF15">
    <property type="entry name" value="CRYPTIC BETA-GLUCOSIDE BGL OPERON ANTITERMINATOR"/>
    <property type="match status" value="1"/>
</dbReference>
<evidence type="ECO:0000313" key="3">
    <source>
        <dbReference type="EMBL" id="OTN76030.1"/>
    </source>
</evidence>
<keyword evidence="4" id="KW-1185">Reference proteome</keyword>
<dbReference type="EMBL" id="NGKU01000001">
    <property type="protein sequence ID" value="OTN76030.1"/>
    <property type="molecule type" value="Genomic_DNA"/>
</dbReference>
<dbReference type="Proteomes" id="UP000195043">
    <property type="component" value="Unassembled WGS sequence"/>
</dbReference>
<organism evidence="3 4">
    <name type="scientific">Candidatus Enterococcus testudinis</name>
    <dbReference type="NCBI Taxonomy" id="1834191"/>
    <lineage>
        <taxon>Bacteria</taxon>
        <taxon>Bacillati</taxon>
        <taxon>Bacillota</taxon>
        <taxon>Bacilli</taxon>
        <taxon>Lactobacillales</taxon>
        <taxon>Enterococcaceae</taxon>
        <taxon>Enterococcus</taxon>
    </lineage>
</organism>
<proteinExistence type="predicted"/>
<dbReference type="Gene3D" id="2.30.24.10">
    <property type="entry name" value="CAT RNA-binding domain"/>
    <property type="match status" value="1"/>
</dbReference>
<dbReference type="SMART" id="SM01061">
    <property type="entry name" value="CAT_RBD"/>
    <property type="match status" value="1"/>
</dbReference>
<dbReference type="GO" id="GO:0006355">
    <property type="term" value="P:regulation of DNA-templated transcription"/>
    <property type="evidence" value="ECO:0007669"/>
    <property type="project" value="InterPro"/>
</dbReference>
<dbReference type="InterPro" id="IPR011608">
    <property type="entry name" value="PRD"/>
</dbReference>
<dbReference type="OrthoDB" id="9813552at2"/>
<sequence>MIQIKKVLNSSVVLVDNQGQEMIALGKGIGFGKKNGDVITDTDIDQVFLPITENKSSQFAALVDEIPLHYFEMTKDIVNIAERQLPYTLNPTIYLTLSDHLHFAVERQQKGMSMTNRLYWEIKNYYAAEFEVAEKAMALLAEKYQMVLPDEEASNIAFHLINAQAGEENQDGLKKAKLISTIVNLVRYTIQQDMDTNSIHYSRFITHVRFFVDRFFMDDLTQETDEGLYRQMWALYPNAMDIATKVKAYLDQEFDTKIPENEIVFLGVHINRLMNHSAIGK</sequence>
<dbReference type="Pfam" id="PF00874">
    <property type="entry name" value="PRD"/>
    <property type="match status" value="2"/>
</dbReference>
<feature type="domain" description="PRD" evidence="2">
    <location>
        <begin position="171"/>
        <end position="280"/>
    </location>
</feature>
<dbReference type="SUPFAM" id="SSF50151">
    <property type="entry name" value="SacY-like RNA-binding domain"/>
    <property type="match status" value="1"/>
</dbReference>
<dbReference type="PANTHER" id="PTHR30185">
    <property type="entry name" value="CRYPTIC BETA-GLUCOSIDE BGL OPERON ANTITERMINATOR"/>
    <property type="match status" value="1"/>
</dbReference>
<name>A0A242A558_9ENTE</name>
<dbReference type="STRING" id="1834191.A5886_001106"/>
<feature type="domain" description="PRD" evidence="2">
    <location>
        <begin position="65"/>
        <end position="170"/>
    </location>
</feature>
<dbReference type="InterPro" id="IPR036634">
    <property type="entry name" value="PRD_sf"/>
</dbReference>
<dbReference type="InterPro" id="IPR050661">
    <property type="entry name" value="BglG_antiterminators"/>
</dbReference>
<dbReference type="AlphaFoldDB" id="A0A242A558"/>
<dbReference type="RefSeq" id="WP_086274029.1">
    <property type="nucleotide sequence ID" value="NZ_NGKU01000001.1"/>
</dbReference>
<dbReference type="Pfam" id="PF03123">
    <property type="entry name" value="CAT_RBD"/>
    <property type="match status" value="1"/>
</dbReference>
<gene>
    <name evidence="3" type="ORF">A5886_001106</name>
</gene>
<comment type="caution">
    <text evidence="3">The sequence shown here is derived from an EMBL/GenBank/DDBJ whole genome shotgun (WGS) entry which is preliminary data.</text>
</comment>
<reference evidence="3 4" key="1">
    <citation type="submission" date="2017-05" db="EMBL/GenBank/DDBJ databases">
        <title>The Genome Sequence of Enterococcus sp. 8G7_MSG3316.</title>
        <authorList>
            <consortium name="The Broad Institute Genomics Platform"/>
            <consortium name="The Broad Institute Genomic Center for Infectious Diseases"/>
            <person name="Earl A."/>
            <person name="Manson A."/>
            <person name="Schwartman J."/>
            <person name="Gilmore M."/>
            <person name="Abouelleil A."/>
            <person name="Cao P."/>
            <person name="Chapman S."/>
            <person name="Cusick C."/>
            <person name="Shea T."/>
            <person name="Young S."/>
            <person name="Neafsey D."/>
            <person name="Nusbaum C."/>
            <person name="Birren B."/>
        </authorList>
    </citation>
    <scope>NUCLEOTIDE SEQUENCE [LARGE SCALE GENOMIC DNA]</scope>
    <source>
        <strain evidence="3 4">8G7_MSG3316</strain>
    </source>
</reference>